<name>A0ABV7YJR8_9ACTN</name>
<proteinExistence type="predicted"/>
<sequence>MTGDHVAAFVEGLRRLRAHPEVRDGLVVYRVDLVETAVEVAELTGWPMAPPHWIHLPAVVVLPATNSQRSTRSGWLRHSRQVDGWGGDADPVRAWVAHVRGVLATAR</sequence>
<gene>
    <name evidence="1" type="ORF">ACFOUW_24225</name>
</gene>
<reference evidence="2" key="1">
    <citation type="journal article" date="2019" name="Int. J. Syst. Evol. Microbiol.">
        <title>The Global Catalogue of Microorganisms (GCM) 10K type strain sequencing project: providing services to taxonomists for standard genome sequencing and annotation.</title>
        <authorList>
            <consortium name="The Broad Institute Genomics Platform"/>
            <consortium name="The Broad Institute Genome Sequencing Center for Infectious Disease"/>
            <person name="Wu L."/>
            <person name="Ma J."/>
        </authorList>
    </citation>
    <scope>NUCLEOTIDE SEQUENCE [LARGE SCALE GENOMIC DNA]</scope>
    <source>
        <strain evidence="2">CGMCC 4.7241</strain>
    </source>
</reference>
<organism evidence="1 2">
    <name type="scientific">Tenggerimyces flavus</name>
    <dbReference type="NCBI Taxonomy" id="1708749"/>
    <lineage>
        <taxon>Bacteria</taxon>
        <taxon>Bacillati</taxon>
        <taxon>Actinomycetota</taxon>
        <taxon>Actinomycetes</taxon>
        <taxon>Propionibacteriales</taxon>
        <taxon>Nocardioidaceae</taxon>
        <taxon>Tenggerimyces</taxon>
    </lineage>
</organism>
<dbReference type="RefSeq" id="WP_205120849.1">
    <property type="nucleotide sequence ID" value="NZ_JAFBCM010000001.1"/>
</dbReference>
<dbReference type="EMBL" id="JBHRZH010000021">
    <property type="protein sequence ID" value="MFC3763965.1"/>
    <property type="molecule type" value="Genomic_DNA"/>
</dbReference>
<keyword evidence="2" id="KW-1185">Reference proteome</keyword>
<accession>A0ABV7YJR8</accession>
<dbReference type="Proteomes" id="UP001595699">
    <property type="component" value="Unassembled WGS sequence"/>
</dbReference>
<protein>
    <submittedName>
        <fullName evidence="1">Uncharacterized protein</fullName>
    </submittedName>
</protein>
<comment type="caution">
    <text evidence="1">The sequence shown here is derived from an EMBL/GenBank/DDBJ whole genome shotgun (WGS) entry which is preliminary data.</text>
</comment>
<evidence type="ECO:0000313" key="1">
    <source>
        <dbReference type="EMBL" id="MFC3763965.1"/>
    </source>
</evidence>
<evidence type="ECO:0000313" key="2">
    <source>
        <dbReference type="Proteomes" id="UP001595699"/>
    </source>
</evidence>